<dbReference type="AlphaFoldDB" id="A0A5B0SID2"/>
<dbReference type="EMBL" id="VDEP01000005">
    <property type="protein sequence ID" value="KAA1137718.1"/>
    <property type="molecule type" value="Genomic_DNA"/>
</dbReference>
<reference evidence="2 3" key="1">
    <citation type="submission" date="2019-05" db="EMBL/GenBank/DDBJ databases">
        <title>Emergence of the Ug99 lineage of the wheat stem rust pathogen through somatic hybridization.</title>
        <authorList>
            <person name="Li F."/>
            <person name="Upadhyaya N.M."/>
            <person name="Sperschneider J."/>
            <person name="Matny O."/>
            <person name="Nguyen-Phuc H."/>
            <person name="Mago R."/>
            <person name="Raley C."/>
            <person name="Miller M.E."/>
            <person name="Silverstein K.A.T."/>
            <person name="Henningsen E."/>
            <person name="Hirsch C.D."/>
            <person name="Visser B."/>
            <person name="Pretorius Z.A."/>
            <person name="Steffenson B.J."/>
            <person name="Schwessinger B."/>
            <person name="Dodds P.N."/>
            <person name="Figueroa M."/>
        </authorList>
    </citation>
    <scope>NUCLEOTIDE SEQUENCE [LARGE SCALE GENOMIC DNA]</scope>
    <source>
        <strain evidence="2 3">Ug99</strain>
    </source>
</reference>
<organism evidence="2 3">
    <name type="scientific">Puccinia graminis f. sp. tritici</name>
    <dbReference type="NCBI Taxonomy" id="56615"/>
    <lineage>
        <taxon>Eukaryota</taxon>
        <taxon>Fungi</taxon>
        <taxon>Dikarya</taxon>
        <taxon>Basidiomycota</taxon>
        <taxon>Pucciniomycotina</taxon>
        <taxon>Pucciniomycetes</taxon>
        <taxon>Pucciniales</taxon>
        <taxon>Pucciniaceae</taxon>
        <taxon>Puccinia</taxon>
    </lineage>
</organism>
<evidence type="ECO:0000313" key="3">
    <source>
        <dbReference type="Proteomes" id="UP000325313"/>
    </source>
</evidence>
<accession>A0A5B0SID2</accession>
<name>A0A5B0SID2_PUCGR</name>
<comment type="caution">
    <text evidence="2">The sequence shown here is derived from an EMBL/GenBank/DDBJ whole genome shotgun (WGS) entry which is preliminary data.</text>
</comment>
<feature type="compositionally biased region" description="Low complexity" evidence="1">
    <location>
        <begin position="172"/>
        <end position="183"/>
    </location>
</feature>
<feature type="compositionally biased region" description="Low complexity" evidence="1">
    <location>
        <begin position="147"/>
        <end position="165"/>
    </location>
</feature>
<feature type="region of interest" description="Disordered" evidence="1">
    <location>
        <begin position="228"/>
        <end position="252"/>
    </location>
</feature>
<proteinExistence type="predicted"/>
<protein>
    <submittedName>
        <fullName evidence="2">Uncharacterized protein</fullName>
    </submittedName>
</protein>
<feature type="region of interest" description="Disordered" evidence="1">
    <location>
        <begin position="136"/>
        <end position="215"/>
    </location>
</feature>
<evidence type="ECO:0000313" key="2">
    <source>
        <dbReference type="EMBL" id="KAA1137718.1"/>
    </source>
</evidence>
<sequence>MAAGEGQFGQFSYNTTIGFTDMMTGEESNIMVRVSAYGSETTALLPDKVYILHGRFIARNEDTAPIVYFEQDVTLHIGDSPTYMSSLANKVAVNGLGIVINREEVPGIGLGNTLQTDLHVTLRHSDYDNAAYGVAPTSGDQQITNNPVPVRGAAAGIGPRRPGLRQLGNGSPTNTTTNTPETPVRSGSSSQTIQSEVGIGGQPSGSNTQLEIPLEEAEAAELAADNMFENTYGKRPTAKVSVSDGKKRAKGI</sequence>
<dbReference type="Proteomes" id="UP000325313">
    <property type="component" value="Unassembled WGS sequence"/>
</dbReference>
<feature type="compositionally biased region" description="Polar residues" evidence="1">
    <location>
        <begin position="185"/>
        <end position="195"/>
    </location>
</feature>
<evidence type="ECO:0000256" key="1">
    <source>
        <dbReference type="SAM" id="MobiDB-lite"/>
    </source>
</evidence>
<gene>
    <name evidence="2" type="ORF">PGTUg99_004567</name>
</gene>